<evidence type="ECO:0000313" key="3">
    <source>
        <dbReference type="Proteomes" id="UP000076519"/>
    </source>
</evidence>
<gene>
    <name evidence="2" type="ORF">AB996_0067</name>
</gene>
<protein>
    <submittedName>
        <fullName evidence="2">Uncharacterized protein</fullName>
    </submittedName>
</protein>
<keyword evidence="1" id="KW-0472">Membrane</keyword>
<evidence type="ECO:0000313" key="2">
    <source>
        <dbReference type="EMBL" id="KZK08630.1"/>
    </source>
</evidence>
<dbReference type="RefSeq" id="WP_063280966.1">
    <property type="nucleotide sequence ID" value="NZ_LIYF01000001.1"/>
</dbReference>
<reference evidence="2 3" key="1">
    <citation type="submission" date="2015-08" db="EMBL/GenBank/DDBJ databases">
        <title>Draft Genome Sequences of 11 Lactococcus lactis subspecies cremoris strains.</title>
        <authorList>
            <person name="Wels M."/>
            <person name="Backus L."/>
            <person name="Boekhorst J."/>
            <person name="Dijkstra A."/>
            <person name="Beerthuizen M."/>
            <person name="Siezen R."/>
            <person name="Bachmann H."/>
            <person name="Van Hijum S."/>
        </authorList>
    </citation>
    <scope>NUCLEOTIDE SEQUENCE [LARGE SCALE GENOMIC DNA]</scope>
    <source>
        <strain evidence="2 3">KW10</strain>
    </source>
</reference>
<dbReference type="EMBL" id="LIYF01000001">
    <property type="protein sequence ID" value="KZK08630.1"/>
    <property type="molecule type" value="Genomic_DNA"/>
</dbReference>
<dbReference type="Proteomes" id="UP000076519">
    <property type="component" value="Unassembled WGS sequence"/>
</dbReference>
<sequence length="435" mass="50899">MWNLYKKIIAFSSTQKNTSERINLIYKDFILKQIIDFTTKEEEKQEFLQIISEVENNGLISVEIDDNPVNKSSNLNDIDFDEADTTIILTYSIKNVSELIIIEKMNINRLITEIVNKLKIKDIRCINNQIDIFIYNSSEKFRIDLSTNWLAFKNDSRYYDKYPLILPDLVPTDLRKDFIQEIFRAFIDLIAERRIGDEFLVRLGNNKVIDLSVNLDIKVSEINEIYSIITYVFDDKYRYDDKIQILRKVLTDTLFDCDIDKIRWSKILQSLKDNYTLFIDKKLEVFLNLKITLITQVSELTQKIDKSISDKVEEISKQMLVFLATIVSSFIIKMPNNKYQLFLIMAAAVYIIILMVINSVKGIHFSSDSFKNSKKDIENIEQKISNLEIGSNNVVSDNNTEQFFSILNKLIIIERIQCVLYILIILVILMLFIIA</sequence>
<dbReference type="AlphaFoldDB" id="A0A161W5A2"/>
<proteinExistence type="predicted"/>
<feature type="transmembrane region" description="Helical" evidence="1">
    <location>
        <begin position="418"/>
        <end position="434"/>
    </location>
</feature>
<evidence type="ECO:0000256" key="1">
    <source>
        <dbReference type="SAM" id="Phobius"/>
    </source>
</evidence>
<dbReference type="PATRIC" id="fig|1359.32.peg.2148"/>
<keyword evidence="1" id="KW-0812">Transmembrane</keyword>
<feature type="transmembrane region" description="Helical" evidence="1">
    <location>
        <begin position="341"/>
        <end position="360"/>
    </location>
</feature>
<keyword evidence="1" id="KW-1133">Transmembrane helix</keyword>
<comment type="caution">
    <text evidence="2">The sequence shown here is derived from an EMBL/GenBank/DDBJ whole genome shotgun (WGS) entry which is preliminary data.</text>
</comment>
<organism evidence="2 3">
    <name type="scientific">Lactococcus lactis subsp. cremoris</name>
    <name type="common">Streptococcus cremoris</name>
    <dbReference type="NCBI Taxonomy" id="1359"/>
    <lineage>
        <taxon>Bacteria</taxon>
        <taxon>Bacillati</taxon>
        <taxon>Bacillota</taxon>
        <taxon>Bacilli</taxon>
        <taxon>Lactobacillales</taxon>
        <taxon>Streptococcaceae</taxon>
        <taxon>Lactococcus</taxon>
    </lineage>
</organism>
<name>A0A161W5A2_LACLC</name>
<accession>A0A161W5A2</accession>